<feature type="transmembrane region" description="Helical" evidence="1">
    <location>
        <begin position="45"/>
        <end position="67"/>
    </location>
</feature>
<name>L9W353_9EURY</name>
<evidence type="ECO:0000313" key="3">
    <source>
        <dbReference type="Proteomes" id="UP000011599"/>
    </source>
</evidence>
<dbReference type="AlphaFoldDB" id="L9W353"/>
<feature type="transmembrane region" description="Helical" evidence="1">
    <location>
        <begin position="20"/>
        <end position="39"/>
    </location>
</feature>
<keyword evidence="1" id="KW-0812">Transmembrane</keyword>
<keyword evidence="1" id="KW-0472">Membrane</keyword>
<keyword evidence="3" id="KW-1185">Reference proteome</keyword>
<proteinExistence type="predicted"/>
<sequence>MNADEDEGAGLSGQREWFRFGVSLAFLYATFTLGVFSLLRVNQSVALVVTVGASIAFGVAITVYVLYLK</sequence>
<dbReference type="eggNOG" id="ENOG502N5KV">
    <property type="taxonomic scope" value="Archaea"/>
</dbReference>
<reference evidence="2 3" key="1">
    <citation type="journal article" date="2014" name="PLoS Genet.">
        <title>Phylogenetically driven sequencing of extremely halophilic archaea reveals strategies for static and dynamic osmo-response.</title>
        <authorList>
            <person name="Becker E.A."/>
            <person name="Seitzer P.M."/>
            <person name="Tritt A."/>
            <person name="Larsen D."/>
            <person name="Krusor M."/>
            <person name="Yao A.I."/>
            <person name="Wu D."/>
            <person name="Madern D."/>
            <person name="Eisen J.A."/>
            <person name="Darling A.E."/>
            <person name="Facciotti M.T."/>
        </authorList>
    </citation>
    <scope>NUCLEOTIDE SEQUENCE [LARGE SCALE GENOMIC DNA]</scope>
    <source>
        <strain evidence="2 3">GA33</strain>
    </source>
</reference>
<dbReference type="PATRIC" id="fig|1114856.3.peg.1042"/>
<organism evidence="2 3">
    <name type="scientific">Natronorubrum tibetense GA33</name>
    <dbReference type="NCBI Taxonomy" id="1114856"/>
    <lineage>
        <taxon>Archaea</taxon>
        <taxon>Methanobacteriati</taxon>
        <taxon>Methanobacteriota</taxon>
        <taxon>Stenosarchaea group</taxon>
        <taxon>Halobacteria</taxon>
        <taxon>Halobacteriales</taxon>
        <taxon>Natrialbaceae</taxon>
        <taxon>Natronorubrum</taxon>
    </lineage>
</organism>
<evidence type="ECO:0000256" key="1">
    <source>
        <dbReference type="SAM" id="Phobius"/>
    </source>
</evidence>
<evidence type="ECO:0000313" key="2">
    <source>
        <dbReference type="EMBL" id="ELY43772.1"/>
    </source>
</evidence>
<protein>
    <submittedName>
        <fullName evidence="2">Uncharacterized protein</fullName>
    </submittedName>
</protein>
<comment type="caution">
    <text evidence="2">The sequence shown here is derived from an EMBL/GenBank/DDBJ whole genome shotgun (WGS) entry which is preliminary data.</text>
</comment>
<dbReference type="EMBL" id="AOHW01000017">
    <property type="protein sequence ID" value="ELY43772.1"/>
    <property type="molecule type" value="Genomic_DNA"/>
</dbReference>
<dbReference type="STRING" id="1114856.GCA_000383975_01289"/>
<dbReference type="Proteomes" id="UP000011599">
    <property type="component" value="Unassembled WGS sequence"/>
</dbReference>
<dbReference type="RefSeq" id="WP_006088760.1">
    <property type="nucleotide sequence ID" value="NZ_AOHW01000017.1"/>
</dbReference>
<dbReference type="OrthoDB" id="168759at2157"/>
<accession>L9W353</accession>
<keyword evidence="1" id="KW-1133">Transmembrane helix</keyword>
<gene>
    <name evidence="2" type="ORF">C496_05010</name>
</gene>